<dbReference type="AlphaFoldDB" id="A0A0S7WX19"/>
<feature type="modified residue" description="N6-(pyridoxal phosphate)lysine" evidence="2 3">
    <location>
        <position position="37"/>
    </location>
</feature>
<dbReference type="Gene3D" id="3.20.20.10">
    <property type="entry name" value="Alanine racemase"/>
    <property type="match status" value="1"/>
</dbReference>
<reference evidence="6 7" key="1">
    <citation type="journal article" date="2015" name="Microbiome">
        <title>Genomic resolution of linkages in carbon, nitrogen, and sulfur cycling among widespread estuary sediment bacteria.</title>
        <authorList>
            <person name="Baker B.J."/>
            <person name="Lazar C.S."/>
            <person name="Teske A.P."/>
            <person name="Dick G.J."/>
        </authorList>
    </citation>
    <scope>NUCLEOTIDE SEQUENCE [LARGE SCALE GENOMIC DNA]</scope>
    <source>
        <strain evidence="6">DG_24</strain>
    </source>
</reference>
<name>A0A0S7WX19_UNCT6</name>
<evidence type="ECO:0000256" key="3">
    <source>
        <dbReference type="PIRSR" id="PIRSR004848-1"/>
    </source>
</evidence>
<dbReference type="EMBL" id="LIZS01000001">
    <property type="protein sequence ID" value="KPJ54473.1"/>
    <property type="molecule type" value="Genomic_DNA"/>
</dbReference>
<keyword evidence="1 2" id="KW-0663">Pyridoxal phosphate</keyword>
<evidence type="ECO:0000256" key="2">
    <source>
        <dbReference type="HAMAP-Rule" id="MF_02087"/>
    </source>
</evidence>
<comment type="caution">
    <text evidence="6">The sequence shown here is derived from an EMBL/GenBank/DDBJ whole genome shotgun (WGS) entry which is preliminary data.</text>
</comment>
<dbReference type="InterPro" id="IPR011078">
    <property type="entry name" value="PyrdxlP_homeostasis"/>
</dbReference>
<dbReference type="InterPro" id="IPR001608">
    <property type="entry name" value="Ala_racemase_N"/>
</dbReference>
<dbReference type="HAMAP" id="MF_02087">
    <property type="entry name" value="PLP_homeostasis"/>
    <property type="match status" value="1"/>
</dbReference>
<evidence type="ECO:0000256" key="1">
    <source>
        <dbReference type="ARBA" id="ARBA00022898"/>
    </source>
</evidence>
<evidence type="ECO:0000259" key="5">
    <source>
        <dbReference type="Pfam" id="PF01168"/>
    </source>
</evidence>
<comment type="cofactor">
    <cofactor evidence="3">
        <name>pyridoxal 5'-phosphate</name>
        <dbReference type="ChEBI" id="CHEBI:597326"/>
    </cofactor>
</comment>
<dbReference type="GO" id="GO:0030170">
    <property type="term" value="F:pyridoxal phosphate binding"/>
    <property type="evidence" value="ECO:0007669"/>
    <property type="project" value="UniProtKB-UniRule"/>
</dbReference>
<dbReference type="SUPFAM" id="SSF51419">
    <property type="entry name" value="PLP-binding barrel"/>
    <property type="match status" value="1"/>
</dbReference>
<accession>A0A0S7WX19</accession>
<dbReference type="NCBIfam" id="TIGR00044">
    <property type="entry name" value="YggS family pyridoxal phosphate-dependent enzyme"/>
    <property type="match status" value="1"/>
</dbReference>
<organism evidence="6 7">
    <name type="scientific">candidate division TA06 bacterium DG_24</name>
    <dbReference type="NCBI Taxonomy" id="1703770"/>
    <lineage>
        <taxon>Bacteria</taxon>
        <taxon>Bacteria division TA06</taxon>
    </lineage>
</organism>
<sequence length="232" mass="25116">MTLALAERLEAVNARIRRAAEHSGRDPDSITLVGVTKFVPPDAIEEAISCGLHHVGENRVQEALKKHSAVHGEACWHMVGHLQRNKVRRALDIFDVVESVDSERLAVALSDEAGRRGTVVDVLIEVNTSGETTKFGLAPDDVARFIRTAFPLPGLRLRGLMTVGPLVEDPEQARASFRMLRRLAEAAAGSVTGDDVMEELSMGMTADFEVAIEEGSTIVRIGTAIFGLRPTA</sequence>
<comment type="function">
    <text evidence="2">Pyridoxal 5'-phosphate (PLP)-binding protein, which is involved in PLP homeostasis.</text>
</comment>
<dbReference type="PANTHER" id="PTHR10146:SF14">
    <property type="entry name" value="PYRIDOXAL PHOSPHATE HOMEOSTASIS PROTEIN"/>
    <property type="match status" value="1"/>
</dbReference>
<feature type="domain" description="Alanine racemase N-terminal" evidence="5">
    <location>
        <begin position="9"/>
        <end position="230"/>
    </location>
</feature>
<dbReference type="InterPro" id="IPR029066">
    <property type="entry name" value="PLP-binding_barrel"/>
</dbReference>
<evidence type="ECO:0000256" key="4">
    <source>
        <dbReference type="RuleBase" id="RU004514"/>
    </source>
</evidence>
<dbReference type="Proteomes" id="UP000052008">
    <property type="component" value="Unassembled WGS sequence"/>
</dbReference>
<dbReference type="PANTHER" id="PTHR10146">
    <property type="entry name" value="PROLINE SYNTHETASE CO-TRANSCRIBED BACTERIAL HOMOLOG PROTEIN"/>
    <property type="match status" value="1"/>
</dbReference>
<dbReference type="CDD" id="cd00635">
    <property type="entry name" value="PLPDE_III_YBL036c_like"/>
    <property type="match status" value="1"/>
</dbReference>
<proteinExistence type="inferred from homology"/>
<evidence type="ECO:0000313" key="7">
    <source>
        <dbReference type="Proteomes" id="UP000052008"/>
    </source>
</evidence>
<gene>
    <name evidence="6" type="ORF">AMJ39_00100</name>
</gene>
<dbReference type="FunFam" id="3.20.20.10:FF:000018">
    <property type="entry name" value="Pyridoxal phosphate homeostasis protein"/>
    <property type="match status" value="1"/>
</dbReference>
<dbReference type="PIRSF" id="PIRSF004848">
    <property type="entry name" value="YBL036c_PLPDEIII"/>
    <property type="match status" value="1"/>
</dbReference>
<evidence type="ECO:0000313" key="6">
    <source>
        <dbReference type="EMBL" id="KPJ54473.1"/>
    </source>
</evidence>
<protein>
    <recommendedName>
        <fullName evidence="2">Pyridoxal phosphate homeostasis protein</fullName>
        <shortName evidence="2">PLP homeostasis protein</shortName>
    </recommendedName>
</protein>
<dbReference type="STRING" id="1703770.AMJ39_00100"/>
<dbReference type="Pfam" id="PF01168">
    <property type="entry name" value="Ala_racemase_N"/>
    <property type="match status" value="1"/>
</dbReference>
<dbReference type="PATRIC" id="fig|1703770.3.peg.23"/>
<comment type="similarity">
    <text evidence="2 4">Belongs to the pyridoxal phosphate-binding protein YggS/PROSC family.</text>
</comment>